<dbReference type="InterPro" id="IPR029050">
    <property type="entry name" value="Immunoprotect_excell_Ig-like"/>
</dbReference>
<proteinExistence type="predicted"/>
<reference evidence="3 4" key="1">
    <citation type="submission" date="2017-11" db="EMBL/GenBank/DDBJ databases">
        <title>Isolation and Characterization of Family Methanocellaceae Species from Potential Methane Hydrate Area Offshore Southwestern Taiwan.</title>
        <authorList>
            <person name="Zhang W.-L."/>
            <person name="Chen W.-C."/>
            <person name="Lai M.-C."/>
            <person name="Chen S.-C."/>
        </authorList>
    </citation>
    <scope>NUCLEOTIDE SEQUENCE [LARGE SCALE GENOMIC DNA]</scope>
    <source>
        <strain evidence="3 4">CWC-04</strain>
    </source>
</reference>
<evidence type="ECO:0000313" key="4">
    <source>
        <dbReference type="Proteomes" id="UP001320159"/>
    </source>
</evidence>
<sequence length="198" mass="21574">MIRNHKILILILLVSFAVMICGCAKPVEKPPVMNGTTPSPGSEPAGFSKDNPAPIGETITVEDWNWGQKKISIEITLLETVRGDEAWNRISDANVLNQAPKDGKEYLMAKFRYRLEKLGPAGESFRISTLDFDAVTTDGVVVNGIPLMAGIEMINAELYEGGTKEGWVIYQVPKDDASPVIAYGRMVSGSGGLWFKTA</sequence>
<dbReference type="Proteomes" id="UP001320159">
    <property type="component" value="Unassembled WGS sequence"/>
</dbReference>
<feature type="region of interest" description="Disordered" evidence="2">
    <location>
        <begin position="29"/>
        <end position="52"/>
    </location>
</feature>
<evidence type="ECO:0008006" key="5">
    <source>
        <dbReference type="Google" id="ProtNLM"/>
    </source>
</evidence>
<keyword evidence="4" id="KW-1185">Reference proteome</keyword>
<dbReference type="PROSITE" id="PS51257">
    <property type="entry name" value="PROKAR_LIPOPROTEIN"/>
    <property type="match status" value="1"/>
</dbReference>
<accession>A0AAP2RBC7</accession>
<evidence type="ECO:0000256" key="1">
    <source>
        <dbReference type="ARBA" id="ARBA00022729"/>
    </source>
</evidence>
<dbReference type="AlphaFoldDB" id="A0AAP2RBC7"/>
<dbReference type="RefSeq" id="WP_230740653.1">
    <property type="nucleotide sequence ID" value="NZ_PGCK01000002.1"/>
</dbReference>
<dbReference type="EMBL" id="PGCK01000002">
    <property type="protein sequence ID" value="MCD1294054.1"/>
    <property type="molecule type" value="Genomic_DNA"/>
</dbReference>
<keyword evidence="1" id="KW-0732">Signal</keyword>
<organism evidence="3 4">
    <name type="scientific">Methanooceanicella nereidis</name>
    <dbReference type="NCBI Taxonomy" id="2052831"/>
    <lineage>
        <taxon>Archaea</taxon>
        <taxon>Methanobacteriati</taxon>
        <taxon>Methanobacteriota</taxon>
        <taxon>Stenosarchaea group</taxon>
        <taxon>Methanomicrobia</taxon>
        <taxon>Methanocellales</taxon>
        <taxon>Methanocellaceae</taxon>
        <taxon>Methanooceanicella</taxon>
    </lineage>
</organism>
<gene>
    <name evidence="3" type="ORF">CUJ83_03470</name>
</gene>
<dbReference type="Gene3D" id="2.60.40.1240">
    <property type="match status" value="1"/>
</dbReference>
<protein>
    <recommendedName>
        <fullName evidence="5">DUF4352 domain-containing protein</fullName>
    </recommendedName>
</protein>
<name>A0AAP2RBC7_9EURY</name>
<evidence type="ECO:0000313" key="3">
    <source>
        <dbReference type="EMBL" id="MCD1294054.1"/>
    </source>
</evidence>
<comment type="caution">
    <text evidence="3">The sequence shown here is derived from an EMBL/GenBank/DDBJ whole genome shotgun (WGS) entry which is preliminary data.</text>
</comment>
<evidence type="ECO:0000256" key="2">
    <source>
        <dbReference type="SAM" id="MobiDB-lite"/>
    </source>
</evidence>